<evidence type="ECO:0000313" key="4">
    <source>
        <dbReference type="Proteomes" id="UP000827092"/>
    </source>
</evidence>
<dbReference type="AlphaFoldDB" id="A0AAV6UZ44"/>
<sequence>MTRVIKDFSKQSMTNPRVNFDHLLHEYTFIKNTVGSLDEELSFMVFCNTVFSSATMYFSISIFLNKATSLTFYQCLAIVLLFLNSILGFVAMAASATFVSEASAEVGVQKPPIDLYAANLDFRRDDTKTHKFVSRLNNENSSRQREPIAKNSKLLTAP</sequence>
<name>A0AAV6UZ44_9ARAC</name>
<keyword evidence="2" id="KW-1133">Transmembrane helix</keyword>
<gene>
    <name evidence="3" type="ORF">JTE90_025476</name>
</gene>
<accession>A0AAV6UZ44</accession>
<keyword evidence="2" id="KW-0812">Transmembrane</keyword>
<feature type="transmembrane region" description="Helical" evidence="2">
    <location>
        <begin position="41"/>
        <end position="64"/>
    </location>
</feature>
<dbReference type="Proteomes" id="UP000827092">
    <property type="component" value="Unassembled WGS sequence"/>
</dbReference>
<protein>
    <submittedName>
        <fullName evidence="3">Uncharacterized protein</fullName>
    </submittedName>
</protein>
<evidence type="ECO:0000256" key="1">
    <source>
        <dbReference type="SAM" id="MobiDB-lite"/>
    </source>
</evidence>
<comment type="caution">
    <text evidence="3">The sequence shown here is derived from an EMBL/GenBank/DDBJ whole genome shotgun (WGS) entry which is preliminary data.</text>
</comment>
<organism evidence="3 4">
    <name type="scientific">Oedothorax gibbosus</name>
    <dbReference type="NCBI Taxonomy" id="931172"/>
    <lineage>
        <taxon>Eukaryota</taxon>
        <taxon>Metazoa</taxon>
        <taxon>Ecdysozoa</taxon>
        <taxon>Arthropoda</taxon>
        <taxon>Chelicerata</taxon>
        <taxon>Arachnida</taxon>
        <taxon>Araneae</taxon>
        <taxon>Araneomorphae</taxon>
        <taxon>Entelegynae</taxon>
        <taxon>Araneoidea</taxon>
        <taxon>Linyphiidae</taxon>
        <taxon>Erigoninae</taxon>
        <taxon>Oedothorax</taxon>
    </lineage>
</organism>
<reference evidence="3 4" key="1">
    <citation type="journal article" date="2022" name="Nat. Ecol. Evol.">
        <title>A masculinizing supergene underlies an exaggerated male reproductive morph in a spider.</title>
        <authorList>
            <person name="Hendrickx F."/>
            <person name="De Corte Z."/>
            <person name="Sonet G."/>
            <person name="Van Belleghem S.M."/>
            <person name="Kostlbacher S."/>
            <person name="Vangestel C."/>
        </authorList>
    </citation>
    <scope>NUCLEOTIDE SEQUENCE [LARGE SCALE GENOMIC DNA]</scope>
    <source>
        <strain evidence="3">W744_W776</strain>
    </source>
</reference>
<feature type="region of interest" description="Disordered" evidence="1">
    <location>
        <begin position="139"/>
        <end position="158"/>
    </location>
</feature>
<evidence type="ECO:0000256" key="2">
    <source>
        <dbReference type="SAM" id="Phobius"/>
    </source>
</evidence>
<keyword evidence="2" id="KW-0472">Membrane</keyword>
<feature type="transmembrane region" description="Helical" evidence="2">
    <location>
        <begin position="76"/>
        <end position="99"/>
    </location>
</feature>
<proteinExistence type="predicted"/>
<keyword evidence="4" id="KW-1185">Reference proteome</keyword>
<evidence type="ECO:0000313" key="3">
    <source>
        <dbReference type="EMBL" id="KAG8189038.1"/>
    </source>
</evidence>
<dbReference type="EMBL" id="JAFNEN010000222">
    <property type="protein sequence ID" value="KAG8189038.1"/>
    <property type="molecule type" value="Genomic_DNA"/>
</dbReference>